<reference evidence="3 4" key="1">
    <citation type="submission" date="2018-12" db="EMBL/GenBank/DDBJ databases">
        <authorList>
            <person name="Li F."/>
        </authorList>
    </citation>
    <scope>NUCLEOTIDE SEQUENCE [LARGE SCALE GENOMIC DNA]</scope>
    <source>
        <strain evidence="3 4">8H24J-4-2</strain>
    </source>
</reference>
<name>A0A444QG42_9MICO</name>
<keyword evidence="1" id="KW-1133">Transmembrane helix</keyword>
<dbReference type="AlphaFoldDB" id="A0A444QG42"/>
<feature type="domain" description="SAF" evidence="2">
    <location>
        <begin position="54"/>
        <end position="116"/>
    </location>
</feature>
<comment type="caution">
    <text evidence="3">The sequence shown here is derived from an EMBL/GenBank/DDBJ whole genome shotgun (WGS) entry which is preliminary data.</text>
</comment>
<keyword evidence="1" id="KW-0472">Membrane</keyword>
<evidence type="ECO:0000256" key="1">
    <source>
        <dbReference type="SAM" id="Phobius"/>
    </source>
</evidence>
<evidence type="ECO:0000259" key="2">
    <source>
        <dbReference type="SMART" id="SM00858"/>
    </source>
</evidence>
<dbReference type="SMART" id="SM00858">
    <property type="entry name" value="SAF"/>
    <property type="match status" value="1"/>
</dbReference>
<sequence>MIAPGRGAQGMSVRASKRRSITRIVDVRLVVGVALVAASIAGVWAVVASADRSVSVYAAGTTIVAGNVVGTEDLVVEQVSLGRSADLYVAPGGLVDGAVATRSILAGELVPAEAIAATADLAMAPVVVSVSGELPEGVVAGRDVDVWASGSGGQGDEADPPSVLVAGALVARIVAEESIVAGSSEVSVELSVPDGAVAVLLAASTAGDALTLVPVEGGAR</sequence>
<keyword evidence="4" id="KW-1185">Reference proteome</keyword>
<evidence type="ECO:0000313" key="4">
    <source>
        <dbReference type="Proteomes" id="UP000288603"/>
    </source>
</evidence>
<accession>A0A444QG42</accession>
<feature type="transmembrane region" description="Helical" evidence="1">
    <location>
        <begin position="27"/>
        <end position="47"/>
    </location>
</feature>
<keyword evidence="1" id="KW-0812">Transmembrane</keyword>
<gene>
    <name evidence="3" type="ORF">ELQ92_05020</name>
</gene>
<dbReference type="InterPro" id="IPR013974">
    <property type="entry name" value="SAF"/>
</dbReference>
<dbReference type="Proteomes" id="UP000288603">
    <property type="component" value="Unassembled WGS sequence"/>
</dbReference>
<dbReference type="EMBL" id="RZNC01000001">
    <property type="protein sequence ID" value="RWZ68567.1"/>
    <property type="molecule type" value="Genomic_DNA"/>
</dbReference>
<dbReference type="OrthoDB" id="5083100at2"/>
<evidence type="ECO:0000313" key="3">
    <source>
        <dbReference type="EMBL" id="RWZ68567.1"/>
    </source>
</evidence>
<organism evidence="3 4">
    <name type="scientific">Labedella populi</name>
    <dbReference type="NCBI Taxonomy" id="2498850"/>
    <lineage>
        <taxon>Bacteria</taxon>
        <taxon>Bacillati</taxon>
        <taxon>Actinomycetota</taxon>
        <taxon>Actinomycetes</taxon>
        <taxon>Micrococcales</taxon>
        <taxon>Microbacteriaceae</taxon>
        <taxon>Labedella</taxon>
    </lineage>
</organism>
<proteinExistence type="predicted"/>
<dbReference type="Pfam" id="PF08666">
    <property type="entry name" value="SAF"/>
    <property type="match status" value="1"/>
</dbReference>
<protein>
    <recommendedName>
        <fullName evidence="2">SAF domain-containing protein</fullName>
    </recommendedName>
</protein>